<dbReference type="InterPro" id="IPR007219">
    <property type="entry name" value="XnlR_reg_dom"/>
</dbReference>
<dbReference type="SMART" id="SM00906">
    <property type="entry name" value="Fungal_trans"/>
    <property type="match status" value="1"/>
</dbReference>
<evidence type="ECO:0000256" key="2">
    <source>
        <dbReference type="ARBA" id="ARBA00022723"/>
    </source>
</evidence>
<evidence type="ECO:0000256" key="3">
    <source>
        <dbReference type="ARBA" id="ARBA00022833"/>
    </source>
</evidence>
<protein>
    <recommendedName>
        <fullName evidence="6">Zn(2)-C6 fungal-type domain-containing protein</fullName>
    </recommendedName>
</protein>
<dbReference type="InterPro" id="IPR001138">
    <property type="entry name" value="Zn2Cys6_DnaBD"/>
</dbReference>
<dbReference type="Proteomes" id="UP001161438">
    <property type="component" value="Chromosome 11"/>
</dbReference>
<evidence type="ECO:0000313" key="7">
    <source>
        <dbReference type="EMBL" id="CAI4034558.1"/>
    </source>
</evidence>
<keyword evidence="2" id="KW-0479">Metal-binding</keyword>
<dbReference type="GO" id="GO:0006351">
    <property type="term" value="P:DNA-templated transcription"/>
    <property type="evidence" value="ECO:0007669"/>
    <property type="project" value="InterPro"/>
</dbReference>
<dbReference type="SMART" id="SM00066">
    <property type="entry name" value="GAL4"/>
    <property type="match status" value="1"/>
</dbReference>
<dbReference type="AlphaFoldDB" id="A0AA35NCZ7"/>
<dbReference type="RefSeq" id="XP_056079285.1">
    <property type="nucleotide sequence ID" value="XM_056225469.1"/>
</dbReference>
<name>A0AA35NCZ7_SACMI</name>
<dbReference type="Proteomes" id="UP001161438">
    <property type="component" value="Chromosome 15"/>
</dbReference>
<dbReference type="PROSITE" id="PS50048">
    <property type="entry name" value="ZN2_CY6_FUNGAL_2"/>
    <property type="match status" value="1"/>
</dbReference>
<dbReference type="Pfam" id="PF00172">
    <property type="entry name" value="Zn_clus"/>
    <property type="match status" value="1"/>
</dbReference>
<dbReference type="GO" id="GO:0003677">
    <property type="term" value="F:DNA binding"/>
    <property type="evidence" value="ECO:0007669"/>
    <property type="project" value="InterPro"/>
</dbReference>
<reference evidence="8" key="1">
    <citation type="submission" date="2022-10" db="EMBL/GenBank/DDBJ databases">
        <authorList>
            <person name="Byrne P K."/>
        </authorList>
    </citation>
    <scope>NUCLEOTIDE SEQUENCE</scope>
    <source>
        <strain evidence="8">IFO1815</strain>
    </source>
</reference>
<feature type="domain" description="Zn(2)-C6 fungal-type" evidence="6">
    <location>
        <begin position="23"/>
        <end position="54"/>
    </location>
</feature>
<dbReference type="PROSITE" id="PS00463">
    <property type="entry name" value="ZN2_CY6_FUNGAL_1"/>
    <property type="match status" value="1"/>
</dbReference>
<evidence type="ECO:0000259" key="6">
    <source>
        <dbReference type="PROSITE" id="PS50048"/>
    </source>
</evidence>
<dbReference type="EMBL" id="OX365771">
    <property type="protein sequence ID" value="CAI4036165.1"/>
    <property type="molecule type" value="Genomic_DNA"/>
</dbReference>
<dbReference type="InterPro" id="IPR036864">
    <property type="entry name" value="Zn2-C6_fun-type_DNA-bd_sf"/>
</dbReference>
<comment type="subcellular location">
    <subcellularLocation>
        <location evidence="1">Nucleus</location>
    </subcellularLocation>
</comment>
<dbReference type="PANTHER" id="PTHR31405:SF8">
    <property type="entry name" value="TRANSCRIPTION FACTOR PDR8-RELATED"/>
    <property type="match status" value="1"/>
</dbReference>
<keyword evidence="3" id="KW-0862">Zinc</keyword>
<evidence type="ECO:0000256" key="5">
    <source>
        <dbReference type="SAM" id="MobiDB-lite"/>
    </source>
</evidence>
<dbReference type="InterPro" id="IPR052693">
    <property type="entry name" value="Yeast_MDR_Regulatory"/>
</dbReference>
<feature type="region of interest" description="Disordered" evidence="5">
    <location>
        <begin position="37"/>
        <end position="57"/>
    </location>
</feature>
<keyword evidence="9" id="KW-1185">Reference proteome</keyword>
<dbReference type="GO" id="GO:0005634">
    <property type="term" value="C:nucleus"/>
    <property type="evidence" value="ECO:0007669"/>
    <property type="project" value="UniProtKB-SubCell"/>
</dbReference>
<gene>
    <name evidence="8" type="primary">SMKI15G0030</name>
    <name evidence="7" type="synonym">SMKI11G0030</name>
    <name evidence="7" type="ORF">SMKI_11G0030</name>
    <name evidence="8" type="ORF">SMKI_15G0030</name>
</gene>
<dbReference type="GO" id="GO:0000981">
    <property type="term" value="F:DNA-binding transcription factor activity, RNA polymerase II-specific"/>
    <property type="evidence" value="ECO:0007669"/>
    <property type="project" value="InterPro"/>
</dbReference>
<evidence type="ECO:0000313" key="8">
    <source>
        <dbReference type="EMBL" id="CAI4036165.1"/>
    </source>
</evidence>
<dbReference type="Gene3D" id="4.10.240.10">
    <property type="entry name" value="Zn(2)-C6 fungal-type DNA-binding domain"/>
    <property type="match status" value="1"/>
</dbReference>
<dbReference type="EMBL" id="OX365767">
    <property type="protein sequence ID" value="CAI4034558.1"/>
    <property type="molecule type" value="Genomic_DNA"/>
</dbReference>
<dbReference type="CDD" id="cd00067">
    <property type="entry name" value="GAL4"/>
    <property type="match status" value="1"/>
</dbReference>
<organism evidence="8 9">
    <name type="scientific">Saccharomyces mikatae IFO 1815</name>
    <dbReference type="NCBI Taxonomy" id="226126"/>
    <lineage>
        <taxon>Eukaryota</taxon>
        <taxon>Fungi</taxon>
        <taxon>Dikarya</taxon>
        <taxon>Ascomycota</taxon>
        <taxon>Saccharomycotina</taxon>
        <taxon>Saccharomycetes</taxon>
        <taxon>Saccharomycetales</taxon>
        <taxon>Saccharomycetaceae</taxon>
        <taxon>Saccharomyces</taxon>
    </lineage>
</organism>
<keyword evidence="4" id="KW-0539">Nucleus</keyword>
<proteinExistence type="predicted"/>
<sequence>MKKQELNRGNNGGRQTRKKPAKSCLFCRLRKLKCDRGRPSCGSCSSRHQKSCNYEDNSSAKENQLRAKYRRCSKFEMARRIEELESQIEKHAESEIHRGQNPLYNIRYLSSKHDRHIIYGPTSYRAILANQKDTFAKYREEIWKVLKVSRNTWKREHHYSTLSEISYIETAPSHTDSSSVIESVCKSLPTYEVLRQCLIDFFASHFYHSYQIVHEERVLKDLQDCFIQGPKDHKTGCHEIIALSLDSKKNYYKVGVMTAILCLASHPKKVPEAIEIFHRILTSFISAKVFYIERAQFLFLRYLYINVAGLDGGDQSHCIFIHGLTVDTAIHMGLNEDLRHLFMNENHPIEEITYLERLWLWILFTDVKISLSTGIPMRINDDFVDKVRLENYSSPRDILLYKTTLKLRSIMKQIHARDISPNIPFIIEDLKNFTKKVFKPLYFYLNTSNLDGNEFTELQLWHTTLLMIASLSNLYTLTHQGYNTIMLNSSVLAPLNSLHLCFKVLEGYLKLDNNNVSSDSACFPKKWTHLINALFLVYMNAFRSLIQIYTIFLQSMEDKNLKLFMRKNIFTKNQAICPGDIEGPYDKCISLKIVFKEMVNMFDRIHQENLKPLAEVWQNSYYFSIIISMEKIGRRTFGKAIQYIDEELEAEENASENNLTTIFHNLEDPLLEFPENFIDDILGPSGNFFDANIHGWSSFEEFFP</sequence>
<dbReference type="Pfam" id="PF04082">
    <property type="entry name" value="Fungal_trans"/>
    <property type="match status" value="1"/>
</dbReference>
<dbReference type="SUPFAM" id="SSF57701">
    <property type="entry name" value="Zn2/Cys6 DNA-binding domain"/>
    <property type="match status" value="1"/>
</dbReference>
<dbReference type="CDD" id="cd12148">
    <property type="entry name" value="fungal_TF_MHR"/>
    <property type="match status" value="1"/>
</dbReference>
<evidence type="ECO:0000256" key="4">
    <source>
        <dbReference type="ARBA" id="ARBA00023242"/>
    </source>
</evidence>
<dbReference type="GeneID" id="80921073"/>
<dbReference type="PANTHER" id="PTHR31405">
    <property type="entry name" value="TRANSCRIPTION FACTOR PDR8-RELATED"/>
    <property type="match status" value="1"/>
</dbReference>
<accession>A0AA35NCZ7</accession>
<evidence type="ECO:0000256" key="1">
    <source>
        <dbReference type="ARBA" id="ARBA00004123"/>
    </source>
</evidence>
<dbReference type="GO" id="GO:0008270">
    <property type="term" value="F:zinc ion binding"/>
    <property type="evidence" value="ECO:0007669"/>
    <property type="project" value="InterPro"/>
</dbReference>
<evidence type="ECO:0000313" key="9">
    <source>
        <dbReference type="Proteomes" id="UP001161438"/>
    </source>
</evidence>